<proteinExistence type="predicted"/>
<evidence type="ECO:0000313" key="4">
    <source>
        <dbReference type="EMBL" id="GJT90622.1"/>
    </source>
</evidence>
<dbReference type="Pfam" id="PF24626">
    <property type="entry name" value="SH3_Tf2-1"/>
    <property type="match status" value="1"/>
</dbReference>
<dbReference type="Pfam" id="PF00098">
    <property type="entry name" value="zf-CCHC"/>
    <property type="match status" value="1"/>
</dbReference>
<evidence type="ECO:0000259" key="2">
    <source>
        <dbReference type="Pfam" id="PF00098"/>
    </source>
</evidence>
<dbReference type="InterPro" id="IPR001878">
    <property type="entry name" value="Znf_CCHC"/>
</dbReference>
<organism evidence="4 5">
    <name type="scientific">Tanacetum coccineum</name>
    <dbReference type="NCBI Taxonomy" id="301880"/>
    <lineage>
        <taxon>Eukaryota</taxon>
        <taxon>Viridiplantae</taxon>
        <taxon>Streptophyta</taxon>
        <taxon>Embryophyta</taxon>
        <taxon>Tracheophyta</taxon>
        <taxon>Spermatophyta</taxon>
        <taxon>Magnoliopsida</taxon>
        <taxon>eudicotyledons</taxon>
        <taxon>Gunneridae</taxon>
        <taxon>Pentapetalae</taxon>
        <taxon>asterids</taxon>
        <taxon>campanulids</taxon>
        <taxon>Asterales</taxon>
        <taxon>Asteraceae</taxon>
        <taxon>Asteroideae</taxon>
        <taxon>Anthemideae</taxon>
        <taxon>Anthemidinae</taxon>
        <taxon>Tanacetum</taxon>
    </lineage>
</organism>
<evidence type="ECO:0000313" key="5">
    <source>
        <dbReference type="Proteomes" id="UP001151760"/>
    </source>
</evidence>
<gene>
    <name evidence="4" type="ORF">Tco_1079467</name>
</gene>
<keyword evidence="5" id="KW-1185">Reference proteome</keyword>
<accession>A0ABQ5HTJ0</accession>
<dbReference type="InterPro" id="IPR056924">
    <property type="entry name" value="SH3_Tf2-1"/>
</dbReference>
<evidence type="ECO:0000256" key="1">
    <source>
        <dbReference type="SAM" id="MobiDB-lite"/>
    </source>
</evidence>
<protein>
    <submittedName>
        <fullName evidence="4">DUF4219 domain-containing protein</fullName>
    </submittedName>
</protein>
<dbReference type="EMBL" id="BQNB010019939">
    <property type="protein sequence ID" value="GJT90622.1"/>
    <property type="molecule type" value="Genomic_DNA"/>
</dbReference>
<comment type="caution">
    <text evidence="4">The sequence shown here is derived from an EMBL/GenBank/DDBJ whole genome shotgun (WGS) entry which is preliminary data.</text>
</comment>
<reference evidence="4" key="2">
    <citation type="submission" date="2022-01" db="EMBL/GenBank/DDBJ databases">
        <authorList>
            <person name="Yamashiro T."/>
            <person name="Shiraishi A."/>
            <person name="Satake H."/>
            <person name="Nakayama K."/>
        </authorList>
    </citation>
    <scope>NUCLEOTIDE SEQUENCE</scope>
</reference>
<feature type="compositionally biased region" description="Low complexity" evidence="1">
    <location>
        <begin position="160"/>
        <end position="171"/>
    </location>
</feature>
<dbReference type="Proteomes" id="UP001151760">
    <property type="component" value="Unassembled WGS sequence"/>
</dbReference>
<sequence>MEDLESKKIKDTPYELLKDDEKKQLGKNNKAKMTLYNALPRKEYERVFRCKTTKEFSISSEETIDSGLIRFNAIVTSLKSLAQDYSSKNHVRKFLCALPLKWRANVTAIEEAKDLATLPFDELIDNLKVYEMVLENDGLACKTTQEKVKSLALKAKVTREQSSNDSESQGGSDEDEDEDEEFNLMSRNFLKFFWKVNRFGKWANRLGRDCGNGFENKGGGSSRQKRECYNCGEEGHFIERQEVYEGFVYDSSRDDEFVMCDLDKEGFGVADSFVLRCKAAYESVEKQSGKGVVRLSLKGELILGGGTHVRFTIMILMDRVKEQFTHLKICLDHVPLIFKAIGKVAYILELPEKLDNIHNTFHVSQLRKCLVNETTYTPLEKIVIDENLSYVEGPIKILDTQSVPNGKFAYAPNQFRIGDASMHSRHVWNDKPGLHPSDGERRKRVKCYVQGSGRGKRLLVAAAEGGLLNWGSNKKIYFSSTLFIEYYSSTLFTGIVHRYYSSVKNFYCSFIALMDENTIRLWLKDHQDAAEKLVRQQAKAFQLQLDTLHTELQATRCLLQNRQGGDRWIFAITEYFSLLNTPADQHLRIVEFNLEGAAAEWFRWMSRNGLITTWGFEKLMNRVTDIPDSLLISFYISGLKLNLQHELLVSRPTTLGDAFYLARITEARFEAIAEKEQNIKEKADITLALPSEEASPVVKGPLDASKDTLLSLRSKDPNFKIQKKAVEYVRALNDAPLDLVFAEPVDEVRSKFVDFFEDKGCVEKVLSAKECESY</sequence>
<name>A0ABQ5HTJ0_9ASTR</name>
<feature type="domain" description="Tf2-1-like SH3-like" evidence="3">
    <location>
        <begin position="337"/>
        <end position="369"/>
    </location>
</feature>
<feature type="domain" description="CCHC-type" evidence="2">
    <location>
        <begin position="227"/>
        <end position="237"/>
    </location>
</feature>
<dbReference type="PANTHER" id="PTHR46148:SF57">
    <property type="entry name" value="OS12G0499874 PROTEIN"/>
    <property type="match status" value="1"/>
</dbReference>
<feature type="region of interest" description="Disordered" evidence="1">
    <location>
        <begin position="159"/>
        <end position="178"/>
    </location>
</feature>
<dbReference type="PANTHER" id="PTHR46148">
    <property type="entry name" value="CHROMO DOMAIN-CONTAINING PROTEIN"/>
    <property type="match status" value="1"/>
</dbReference>
<reference evidence="4" key="1">
    <citation type="journal article" date="2022" name="Int. J. Mol. Sci.">
        <title>Draft Genome of Tanacetum Coccineum: Genomic Comparison of Closely Related Tanacetum-Family Plants.</title>
        <authorList>
            <person name="Yamashiro T."/>
            <person name="Shiraishi A."/>
            <person name="Nakayama K."/>
            <person name="Satake H."/>
        </authorList>
    </citation>
    <scope>NUCLEOTIDE SEQUENCE</scope>
</reference>
<evidence type="ECO:0000259" key="3">
    <source>
        <dbReference type="Pfam" id="PF24626"/>
    </source>
</evidence>